<keyword evidence="3" id="KW-1185">Reference proteome</keyword>
<comment type="caution">
    <text evidence="2">The sequence shown here is derived from an EMBL/GenBank/DDBJ whole genome shotgun (WGS) entry which is preliminary data.</text>
</comment>
<gene>
    <name evidence="2" type="ORF">EJC49_19570</name>
</gene>
<evidence type="ECO:0000256" key="1">
    <source>
        <dbReference type="SAM" id="Phobius"/>
    </source>
</evidence>
<sequence>MDFLDAYIIRARLFPAILAISPFIALIAVTVSWDTLSLPQVITTVAVGVLFFAFADLARRMGKRTEKNIFKATGGIPSNTLLMRSDKTFDPTTQERYRKFVSELIGERAPTAKQEAQDPAAARAYYIRADNWLRENTRDHGQFKLLFEENVTYGFRRNLYGIKWAALALNLAVLMACGVILYLDKFSADTLKQVAMIGAFAAVHALYFFFVVTLRSVVAASDQYARQLILSSETLAKKPVMSKEKS</sequence>
<feature type="transmembrane region" description="Helical" evidence="1">
    <location>
        <begin position="195"/>
        <end position="218"/>
    </location>
</feature>
<organism evidence="2 3">
    <name type="scientific">Aquibium carbonis</name>
    <dbReference type="NCBI Taxonomy" id="2495581"/>
    <lineage>
        <taxon>Bacteria</taxon>
        <taxon>Pseudomonadati</taxon>
        <taxon>Pseudomonadota</taxon>
        <taxon>Alphaproteobacteria</taxon>
        <taxon>Hyphomicrobiales</taxon>
        <taxon>Phyllobacteriaceae</taxon>
        <taxon>Aquibium</taxon>
    </lineage>
</organism>
<dbReference type="OrthoDB" id="2083198at2"/>
<accession>A0A429YTB9</accession>
<dbReference type="Proteomes" id="UP000278398">
    <property type="component" value="Unassembled WGS sequence"/>
</dbReference>
<keyword evidence="1" id="KW-1133">Transmembrane helix</keyword>
<feature type="transmembrane region" description="Helical" evidence="1">
    <location>
        <begin position="12"/>
        <end position="33"/>
    </location>
</feature>
<feature type="transmembrane region" description="Helical" evidence="1">
    <location>
        <begin position="39"/>
        <end position="58"/>
    </location>
</feature>
<dbReference type="EMBL" id="RWKW01000082">
    <property type="protein sequence ID" value="RST84688.1"/>
    <property type="molecule type" value="Genomic_DNA"/>
</dbReference>
<reference evidence="2 3" key="1">
    <citation type="submission" date="2018-12" db="EMBL/GenBank/DDBJ databases">
        <title>Mesorhizobium carbonis sp. nov., isolated from coal mine water.</title>
        <authorList>
            <person name="Xin W."/>
            <person name="Xu Z."/>
            <person name="Xiang F."/>
            <person name="Zhang J."/>
            <person name="Xi L."/>
            <person name="Liu J."/>
        </authorList>
    </citation>
    <scope>NUCLEOTIDE SEQUENCE [LARGE SCALE GENOMIC DNA]</scope>
    <source>
        <strain evidence="2 3">B2.3</strain>
    </source>
</reference>
<keyword evidence="1" id="KW-0812">Transmembrane</keyword>
<name>A0A429YTB9_9HYPH</name>
<feature type="transmembrane region" description="Helical" evidence="1">
    <location>
        <begin position="164"/>
        <end position="183"/>
    </location>
</feature>
<keyword evidence="1" id="KW-0472">Membrane</keyword>
<protein>
    <submittedName>
        <fullName evidence="2">Uncharacterized protein</fullName>
    </submittedName>
</protein>
<proteinExistence type="predicted"/>
<evidence type="ECO:0000313" key="3">
    <source>
        <dbReference type="Proteomes" id="UP000278398"/>
    </source>
</evidence>
<dbReference type="RefSeq" id="WP_126701622.1">
    <property type="nucleotide sequence ID" value="NZ_RWKW01000082.1"/>
</dbReference>
<dbReference type="AlphaFoldDB" id="A0A429YTB9"/>
<evidence type="ECO:0000313" key="2">
    <source>
        <dbReference type="EMBL" id="RST84688.1"/>
    </source>
</evidence>